<comment type="caution">
    <text evidence="3">The sequence shown here is derived from an EMBL/GenBank/DDBJ whole genome shotgun (WGS) entry which is preliminary data.</text>
</comment>
<dbReference type="AlphaFoldDB" id="A0AAE0I716"/>
<sequence length="156" mass="17832">MQLPKSIILTLSVLGAAVNAFPHGGADHLNRRAGPAEVVEAMVTGEGLQVPQTRRDSNMRPVRKRDEEEISADLETRGFRDNHKTDEDEGKLEERLFRGNNKRDEDEGGKLEERLFRGNNKRDEDEGGKLEERLFRGNNKRMTTRPSRVHPWTTRS</sequence>
<evidence type="ECO:0000256" key="1">
    <source>
        <dbReference type="SAM" id="MobiDB-lite"/>
    </source>
</evidence>
<reference evidence="3" key="1">
    <citation type="journal article" date="2023" name="Mol. Phylogenet. Evol.">
        <title>Genome-scale phylogeny and comparative genomics of the fungal order Sordariales.</title>
        <authorList>
            <person name="Hensen N."/>
            <person name="Bonometti L."/>
            <person name="Westerberg I."/>
            <person name="Brannstrom I.O."/>
            <person name="Guillou S."/>
            <person name="Cros-Aarteil S."/>
            <person name="Calhoun S."/>
            <person name="Haridas S."/>
            <person name="Kuo A."/>
            <person name="Mondo S."/>
            <person name="Pangilinan J."/>
            <person name="Riley R."/>
            <person name="LaButti K."/>
            <person name="Andreopoulos B."/>
            <person name="Lipzen A."/>
            <person name="Chen C."/>
            <person name="Yan M."/>
            <person name="Daum C."/>
            <person name="Ng V."/>
            <person name="Clum A."/>
            <person name="Steindorff A."/>
            <person name="Ohm R.A."/>
            <person name="Martin F."/>
            <person name="Silar P."/>
            <person name="Natvig D.O."/>
            <person name="Lalanne C."/>
            <person name="Gautier V."/>
            <person name="Ament-Velasquez S.L."/>
            <person name="Kruys A."/>
            <person name="Hutchinson M.I."/>
            <person name="Powell A.J."/>
            <person name="Barry K."/>
            <person name="Miller A.N."/>
            <person name="Grigoriev I.V."/>
            <person name="Debuchy R."/>
            <person name="Gladieux P."/>
            <person name="Hiltunen Thoren M."/>
            <person name="Johannesson H."/>
        </authorList>
    </citation>
    <scope>NUCLEOTIDE SEQUENCE</scope>
    <source>
        <strain evidence="3">CBS 118394</strain>
    </source>
</reference>
<keyword evidence="2" id="KW-0732">Signal</keyword>
<accession>A0AAE0I716</accession>
<reference evidence="3" key="2">
    <citation type="submission" date="2023-06" db="EMBL/GenBank/DDBJ databases">
        <authorList>
            <consortium name="Lawrence Berkeley National Laboratory"/>
            <person name="Haridas S."/>
            <person name="Hensen N."/>
            <person name="Bonometti L."/>
            <person name="Westerberg I."/>
            <person name="Brannstrom I.O."/>
            <person name="Guillou S."/>
            <person name="Cros-Aarteil S."/>
            <person name="Calhoun S."/>
            <person name="Kuo A."/>
            <person name="Mondo S."/>
            <person name="Pangilinan J."/>
            <person name="Riley R."/>
            <person name="Labutti K."/>
            <person name="Andreopoulos B."/>
            <person name="Lipzen A."/>
            <person name="Chen C."/>
            <person name="Yanf M."/>
            <person name="Daum C."/>
            <person name="Ng V."/>
            <person name="Clum A."/>
            <person name="Steindorff A."/>
            <person name="Ohm R."/>
            <person name="Martin F."/>
            <person name="Silar P."/>
            <person name="Natvig D."/>
            <person name="Lalanne C."/>
            <person name="Gautier V."/>
            <person name="Ament-Velasquez S.L."/>
            <person name="Kruys A."/>
            <person name="Hutchinson M.I."/>
            <person name="Powell A.J."/>
            <person name="Barry K."/>
            <person name="Miller A.N."/>
            <person name="Grigoriev I.V."/>
            <person name="Debuchy R."/>
            <person name="Gladieux P."/>
            <person name="Thoren M.H."/>
            <person name="Johannesson H."/>
        </authorList>
    </citation>
    <scope>NUCLEOTIDE SEQUENCE</scope>
    <source>
        <strain evidence="3">CBS 118394</strain>
    </source>
</reference>
<evidence type="ECO:0000313" key="3">
    <source>
        <dbReference type="EMBL" id="KAK3318816.1"/>
    </source>
</evidence>
<keyword evidence="4" id="KW-1185">Reference proteome</keyword>
<evidence type="ECO:0000313" key="4">
    <source>
        <dbReference type="Proteomes" id="UP001283341"/>
    </source>
</evidence>
<organism evidence="3 4">
    <name type="scientific">Apodospora peruviana</name>
    <dbReference type="NCBI Taxonomy" id="516989"/>
    <lineage>
        <taxon>Eukaryota</taxon>
        <taxon>Fungi</taxon>
        <taxon>Dikarya</taxon>
        <taxon>Ascomycota</taxon>
        <taxon>Pezizomycotina</taxon>
        <taxon>Sordariomycetes</taxon>
        <taxon>Sordariomycetidae</taxon>
        <taxon>Sordariales</taxon>
        <taxon>Lasiosphaeriaceae</taxon>
        <taxon>Apodospora</taxon>
    </lineage>
</organism>
<feature type="compositionally biased region" description="Basic and acidic residues" evidence="1">
    <location>
        <begin position="74"/>
        <end position="135"/>
    </location>
</feature>
<proteinExistence type="predicted"/>
<gene>
    <name evidence="3" type="ORF">B0H66DRAFT_533327</name>
</gene>
<name>A0AAE0I716_9PEZI</name>
<evidence type="ECO:0000256" key="2">
    <source>
        <dbReference type="SAM" id="SignalP"/>
    </source>
</evidence>
<dbReference type="Proteomes" id="UP001283341">
    <property type="component" value="Unassembled WGS sequence"/>
</dbReference>
<feature type="region of interest" description="Disordered" evidence="1">
    <location>
        <begin position="50"/>
        <end position="156"/>
    </location>
</feature>
<dbReference type="EMBL" id="JAUEDM010000004">
    <property type="protein sequence ID" value="KAK3318816.1"/>
    <property type="molecule type" value="Genomic_DNA"/>
</dbReference>
<feature type="signal peptide" evidence="2">
    <location>
        <begin position="1"/>
        <end position="20"/>
    </location>
</feature>
<protein>
    <submittedName>
        <fullName evidence="3">Uncharacterized protein</fullName>
    </submittedName>
</protein>
<feature type="chain" id="PRO_5041981109" evidence="2">
    <location>
        <begin position="21"/>
        <end position="156"/>
    </location>
</feature>